<dbReference type="InterPro" id="IPR027417">
    <property type="entry name" value="P-loop_NTPase"/>
</dbReference>
<name>A0A370P8G7_ASPPH</name>
<evidence type="ECO:0000256" key="2">
    <source>
        <dbReference type="SAM" id="MobiDB-lite"/>
    </source>
</evidence>
<feature type="domain" description="Nephrocystin 3-like N-terminal" evidence="3">
    <location>
        <begin position="274"/>
        <end position="445"/>
    </location>
</feature>
<feature type="region of interest" description="Disordered" evidence="2">
    <location>
        <begin position="790"/>
        <end position="824"/>
    </location>
</feature>
<sequence>MDPISALSVACAVFQFADLGAKILTKGRELYQSHSGALDRHAELEKCAEQLSALVNEYSKGANALPEALGKGMEDIIHECNLTAGLLSSLLNDLRIPEKSKGILRVFRAGRQAVRTAVRQSQIDELNDKMMHLREKLQAYMLAVLHLYVVSGLMGLVRNQSSATQETLKKLSSDSAQRENNIAYQLNDMRREMLSILQKPDSSLFLASDLEKLVPVLSNLVDESRAVTCKTEILSSLYFPEMKERYDQIRDSEYSFEWILGSGRCNDTSVSRVYFVDWLHSQKANDNTYWISGKPGSGKSTLMKFLYNHDQTRAILKEWAGQQKLVISGFYFWISGGSRLLKSQLGLLRSLVFEVFWHMPEVIEYACPERYAKGLKPMQYGPLAWTLNELLEALRRATTNAQSNTRFCFFIDGLDECDGYPQAMVDLIRDRFPKSPDIKFCLASRKWNAFIDEYGDVLGEREIPRHLYLEDLTQTDIRRYVQRRLQAQRRFQQWHREDPVSSKRLIEDVVKKAEGVFLWVTLVVESLIRGVQNKDHLATLQDRLDNIPSELPDYFAHMLCNVEDIYKVDAAKIYQIMLNTTEQPYLLLFSYLWERDPQFGTVMETKPFSLRDISRMNDDLRVRLNARCTDLLDIVKVPRVHIMWEYKVAFLHRTVRDYMRSAEAQEILGKWLSQSKAHTSFNPDAYICQSAVAHIKRAPRKPQYLSEQGRASQLVNQFAYSARRIQKSLGDPQIELMNSLETTLHDYRQSQRLHATTYHTSFWYSKASFLQWAEKEQLDLYVSYRLSKDPAGEEDLNEPRLLRRRQTFDEPEPKNNRTKSQRRM</sequence>
<evidence type="ECO:0000313" key="6">
    <source>
        <dbReference type="Proteomes" id="UP000254937"/>
    </source>
</evidence>
<gene>
    <name evidence="5" type="ORF">M752DRAFT_307821</name>
</gene>
<evidence type="ECO:0008006" key="7">
    <source>
        <dbReference type="Google" id="ProtNLM"/>
    </source>
</evidence>
<proteinExistence type="predicted"/>
<protein>
    <recommendedName>
        <fullName evidence="7">NACHT domain-containing protein</fullName>
    </recommendedName>
</protein>
<keyword evidence="1" id="KW-0677">Repeat</keyword>
<dbReference type="EMBL" id="KZ851865">
    <property type="protein sequence ID" value="RDK38480.1"/>
    <property type="molecule type" value="Genomic_DNA"/>
</dbReference>
<dbReference type="PANTHER" id="PTHR10039">
    <property type="entry name" value="AMELOGENIN"/>
    <property type="match status" value="1"/>
</dbReference>
<evidence type="ECO:0000313" key="5">
    <source>
        <dbReference type="EMBL" id="RDK38480.1"/>
    </source>
</evidence>
<reference evidence="5 6" key="1">
    <citation type="submission" date="2018-07" db="EMBL/GenBank/DDBJ databases">
        <title>Section-level genome sequencing of Aspergillus section Nigri to investigate inter- and intra-species variation.</title>
        <authorList>
            <consortium name="DOE Joint Genome Institute"/>
            <person name="Vesth T.C."/>
            <person name="Nybo J.L."/>
            <person name="Theobald S."/>
            <person name="Frisvad J.C."/>
            <person name="Larsen T.O."/>
            <person name="Nielsen K.F."/>
            <person name="Hoof J.B."/>
            <person name="Brandl J."/>
            <person name="Salamov A."/>
            <person name="Riley R."/>
            <person name="Gladden J.M."/>
            <person name="Phatale P."/>
            <person name="Nielsen M.T."/>
            <person name="Lyhne E.K."/>
            <person name="Kogle M.E."/>
            <person name="Strasser K."/>
            <person name="McDonnell E."/>
            <person name="Barry K."/>
            <person name="Clum A."/>
            <person name="Chen C."/>
            <person name="Nolan M."/>
            <person name="Sandor L."/>
            <person name="Kuo A."/>
            <person name="Lipzen A."/>
            <person name="Hainaut M."/>
            <person name="Drula E."/>
            <person name="Tsang A."/>
            <person name="Magnuson J.K."/>
            <person name="Henrissat B."/>
            <person name="Wiebenga A."/>
            <person name="Simmons B.A."/>
            <person name="Makela M.R."/>
            <person name="De vries R.P."/>
            <person name="Grigoriev I.V."/>
            <person name="Mortensen U.H."/>
            <person name="Baker S.E."/>
            <person name="Andersen M.R."/>
        </authorList>
    </citation>
    <scope>NUCLEOTIDE SEQUENCE [LARGE SCALE GENOMIC DNA]</scope>
    <source>
        <strain evidence="5 6">ATCC 13157</strain>
    </source>
</reference>
<dbReference type="InterPro" id="IPR056884">
    <property type="entry name" value="NPHP3-like_N"/>
</dbReference>
<evidence type="ECO:0000259" key="3">
    <source>
        <dbReference type="Pfam" id="PF24883"/>
    </source>
</evidence>
<feature type="compositionally biased region" description="Basic and acidic residues" evidence="2">
    <location>
        <begin position="790"/>
        <end position="815"/>
    </location>
</feature>
<dbReference type="Pfam" id="PF25053">
    <property type="entry name" value="DUF7791"/>
    <property type="match status" value="1"/>
</dbReference>
<dbReference type="Pfam" id="PF24883">
    <property type="entry name" value="NPHP3_N"/>
    <property type="match status" value="1"/>
</dbReference>
<dbReference type="SUPFAM" id="SSF52540">
    <property type="entry name" value="P-loop containing nucleoside triphosphate hydrolases"/>
    <property type="match status" value="1"/>
</dbReference>
<dbReference type="Gene3D" id="3.40.50.300">
    <property type="entry name" value="P-loop containing nucleotide triphosphate hydrolases"/>
    <property type="match status" value="1"/>
</dbReference>
<dbReference type="InterPro" id="IPR056693">
    <property type="entry name" value="DUF7791"/>
</dbReference>
<dbReference type="Proteomes" id="UP000254937">
    <property type="component" value="Unassembled WGS sequence"/>
</dbReference>
<evidence type="ECO:0000259" key="4">
    <source>
        <dbReference type="Pfam" id="PF25053"/>
    </source>
</evidence>
<dbReference type="AlphaFoldDB" id="A0A370P8G7"/>
<organism evidence="5 6">
    <name type="scientific">Aspergillus phoenicis ATCC 13157</name>
    <dbReference type="NCBI Taxonomy" id="1353007"/>
    <lineage>
        <taxon>Eukaryota</taxon>
        <taxon>Fungi</taxon>
        <taxon>Dikarya</taxon>
        <taxon>Ascomycota</taxon>
        <taxon>Pezizomycotina</taxon>
        <taxon>Eurotiomycetes</taxon>
        <taxon>Eurotiomycetidae</taxon>
        <taxon>Eurotiales</taxon>
        <taxon>Aspergillaceae</taxon>
        <taxon>Aspergillus</taxon>
    </lineage>
</organism>
<accession>A0A370P8G7</accession>
<keyword evidence="6" id="KW-1185">Reference proteome</keyword>
<dbReference type="PANTHER" id="PTHR10039:SF5">
    <property type="entry name" value="NACHT DOMAIN-CONTAINING PROTEIN"/>
    <property type="match status" value="1"/>
</dbReference>
<evidence type="ECO:0000256" key="1">
    <source>
        <dbReference type="ARBA" id="ARBA00022737"/>
    </source>
</evidence>
<feature type="domain" description="DUF7791" evidence="4">
    <location>
        <begin position="562"/>
        <end position="701"/>
    </location>
</feature>